<dbReference type="InterPro" id="IPR000620">
    <property type="entry name" value="EamA_dom"/>
</dbReference>
<dbReference type="EMBL" id="JATAAI010000029">
    <property type="protein sequence ID" value="KAK1736364.1"/>
    <property type="molecule type" value="Genomic_DNA"/>
</dbReference>
<evidence type="ECO:0000256" key="6">
    <source>
        <dbReference type="SAM" id="Phobius"/>
    </source>
</evidence>
<reference evidence="9" key="1">
    <citation type="submission" date="2023-06" db="EMBL/GenBank/DDBJ databases">
        <title>Survivors Of The Sea: Transcriptome response of Skeletonema marinoi to long-term dormancy.</title>
        <authorList>
            <person name="Pinder M.I.M."/>
            <person name="Kourtchenko O."/>
            <person name="Robertson E.K."/>
            <person name="Larsson T."/>
            <person name="Maumus F."/>
            <person name="Osuna-Cruz C.M."/>
            <person name="Vancaester E."/>
            <person name="Stenow R."/>
            <person name="Vandepoele K."/>
            <person name="Ploug H."/>
            <person name="Bruchert V."/>
            <person name="Godhe A."/>
            <person name="Topel M."/>
        </authorList>
    </citation>
    <scope>NUCLEOTIDE SEQUENCE</scope>
    <source>
        <strain evidence="9">R05AC</strain>
    </source>
</reference>
<evidence type="ECO:0000256" key="5">
    <source>
        <dbReference type="ARBA" id="ARBA00023136"/>
    </source>
</evidence>
<feature type="transmembrane region" description="Helical" evidence="6">
    <location>
        <begin position="234"/>
        <end position="251"/>
    </location>
</feature>
<feature type="chain" id="PRO_5041992477" evidence="7">
    <location>
        <begin position="27"/>
        <end position="421"/>
    </location>
</feature>
<comment type="subcellular location">
    <subcellularLocation>
        <location evidence="1">Cell membrane</location>
        <topology evidence="1">Multi-pass membrane protein</topology>
    </subcellularLocation>
</comment>
<keyword evidence="10" id="KW-1185">Reference proteome</keyword>
<evidence type="ECO:0000256" key="7">
    <source>
        <dbReference type="SAM" id="SignalP"/>
    </source>
</evidence>
<evidence type="ECO:0000256" key="2">
    <source>
        <dbReference type="ARBA" id="ARBA00022475"/>
    </source>
</evidence>
<dbReference type="PANTHER" id="PTHR42920">
    <property type="entry name" value="OS03G0707200 PROTEIN-RELATED"/>
    <property type="match status" value="1"/>
</dbReference>
<feature type="transmembrane region" description="Helical" evidence="6">
    <location>
        <begin position="402"/>
        <end position="419"/>
    </location>
</feature>
<feature type="transmembrane region" description="Helical" evidence="6">
    <location>
        <begin position="104"/>
        <end position="125"/>
    </location>
</feature>
<dbReference type="InterPro" id="IPR037185">
    <property type="entry name" value="EmrE-like"/>
</dbReference>
<dbReference type="InterPro" id="IPR051258">
    <property type="entry name" value="Diverse_Substrate_Transporter"/>
</dbReference>
<gene>
    <name evidence="9" type="ORF">QTG54_012964</name>
</gene>
<keyword evidence="3 6" id="KW-0812">Transmembrane</keyword>
<accession>A0AAD9D860</accession>
<organism evidence="9 10">
    <name type="scientific">Skeletonema marinoi</name>
    <dbReference type="NCBI Taxonomy" id="267567"/>
    <lineage>
        <taxon>Eukaryota</taxon>
        <taxon>Sar</taxon>
        <taxon>Stramenopiles</taxon>
        <taxon>Ochrophyta</taxon>
        <taxon>Bacillariophyta</taxon>
        <taxon>Coscinodiscophyceae</taxon>
        <taxon>Thalassiosirophycidae</taxon>
        <taxon>Thalassiosirales</taxon>
        <taxon>Skeletonemataceae</taxon>
        <taxon>Skeletonema</taxon>
        <taxon>Skeletonema marinoi-dohrnii complex</taxon>
    </lineage>
</organism>
<dbReference type="Pfam" id="PF00892">
    <property type="entry name" value="EamA"/>
    <property type="match status" value="1"/>
</dbReference>
<evidence type="ECO:0000256" key="4">
    <source>
        <dbReference type="ARBA" id="ARBA00022989"/>
    </source>
</evidence>
<dbReference type="GO" id="GO:0005886">
    <property type="term" value="C:plasma membrane"/>
    <property type="evidence" value="ECO:0007669"/>
    <property type="project" value="UniProtKB-SubCell"/>
</dbReference>
<dbReference type="AlphaFoldDB" id="A0AAD9D860"/>
<evidence type="ECO:0000256" key="1">
    <source>
        <dbReference type="ARBA" id="ARBA00004651"/>
    </source>
</evidence>
<feature type="domain" description="EamA" evidence="8">
    <location>
        <begin position="274"/>
        <end position="418"/>
    </location>
</feature>
<protein>
    <submittedName>
        <fullName evidence="9">Drug/metabolite transporter (DMT) family transporter</fullName>
    </submittedName>
</protein>
<feature type="transmembrane region" description="Helical" evidence="6">
    <location>
        <begin position="342"/>
        <end position="364"/>
    </location>
</feature>
<evidence type="ECO:0000259" key="8">
    <source>
        <dbReference type="Pfam" id="PF00892"/>
    </source>
</evidence>
<dbReference type="Proteomes" id="UP001224775">
    <property type="component" value="Unassembled WGS sequence"/>
</dbReference>
<name>A0AAD9D860_9STRA</name>
<keyword evidence="7" id="KW-0732">Signal</keyword>
<evidence type="ECO:0000313" key="9">
    <source>
        <dbReference type="EMBL" id="KAK1736364.1"/>
    </source>
</evidence>
<feature type="transmembrane region" description="Helical" evidence="6">
    <location>
        <begin position="376"/>
        <end position="396"/>
    </location>
</feature>
<feature type="signal peptide" evidence="7">
    <location>
        <begin position="1"/>
        <end position="26"/>
    </location>
</feature>
<comment type="caution">
    <text evidence="9">The sequence shown here is derived from an EMBL/GenBank/DDBJ whole genome shotgun (WGS) entry which is preliminary data.</text>
</comment>
<evidence type="ECO:0000313" key="10">
    <source>
        <dbReference type="Proteomes" id="UP001224775"/>
    </source>
</evidence>
<dbReference type="PANTHER" id="PTHR42920:SF5">
    <property type="entry name" value="EAMA DOMAIN-CONTAINING PROTEIN"/>
    <property type="match status" value="1"/>
</dbReference>
<keyword evidence="4 6" id="KW-1133">Transmembrane helix</keyword>
<evidence type="ECO:0000256" key="3">
    <source>
        <dbReference type="ARBA" id="ARBA00022692"/>
    </source>
</evidence>
<feature type="transmembrane region" description="Helical" evidence="6">
    <location>
        <begin position="271"/>
        <end position="290"/>
    </location>
</feature>
<proteinExistence type="predicted"/>
<keyword evidence="5 6" id="KW-0472">Membrane</keyword>
<feature type="transmembrane region" description="Helical" evidence="6">
    <location>
        <begin position="137"/>
        <end position="158"/>
    </location>
</feature>
<sequence>MKNNYFVQAAWPVIFALASLSTPIRATLQTFNITNIVKEEDHYSTFLQGDKQQQLKQQRKQTFLSVDREAMRKMTQLKSHHHPYFENLFNCANITSSKTAKGRAILLFVAFLYGTLNVTLRAVYASDGAPTASVLSLVRQCLSVLTFIPIIASANIRNNAAGNETEREKIWVLNNSRPLWLAAAELAFWNCGAQGLINAGLLFSPAARASFLTQTSVVLTPLISAVAGETIQSSVWGGCALALVGLFLISTSSSDTSSVTDTDILATASSFNQGDAMILLGALSWSAYIFRTSQIANKYSELDLQFTKTAFLAGMYGIWFLFEALSTLKSGGTLLQLWSGFQSIPVWIILAYSAVGPGAIADLLQQQGQKEVTASESNIILCMESIFAAVCAFTLLGEVSSIKEVIGGLFIVVAAILASKQ</sequence>
<keyword evidence="2" id="KW-1003">Cell membrane</keyword>
<dbReference type="SUPFAM" id="SSF103481">
    <property type="entry name" value="Multidrug resistance efflux transporter EmrE"/>
    <property type="match status" value="2"/>
</dbReference>
<feature type="transmembrane region" description="Helical" evidence="6">
    <location>
        <begin position="302"/>
        <end position="322"/>
    </location>
</feature>